<dbReference type="CDD" id="cd20625">
    <property type="entry name" value="CYP164-like"/>
    <property type="match status" value="1"/>
</dbReference>
<gene>
    <name evidence="9" type="ORF">E1261_17965</name>
</gene>
<sequence>MTDTAVLDAFWSRPGRDDPYQIYEQLRAGGPIIGTGQEWLSTSYAVCNTILRDRRFGIRPAGEPAPTSEDTSGNTLDLGFLDREPPDHTRLRRLAAPAFRPKMMAGYAERIADFTRDLITGIERRAVAEPDRPFDLIADFAAPLPIGVITTLMGIPDADVDRLSQHGTVVGSALSGIGSPAEAAALAAANAELYELFSELIPLKKAHPGDDVISYLVAATPDGITPYELHTTARLLLIAGFETTVNLIGNGVASLLDHPDQWELIRTEPEYAAAAVEEVLRYAPPVQNTSRFAHEAVSIGGVDVPANGWVMLILAAANRDPEVFDDPGTFDITRPRQAEHLAFSSGIHYCLGAPLARLEAQIAFTELATRLPKLHRSPDEPTWRESRVIRGYSSLPLLVS</sequence>
<evidence type="ECO:0000256" key="8">
    <source>
        <dbReference type="SAM" id="MobiDB-lite"/>
    </source>
</evidence>
<protein>
    <submittedName>
        <fullName evidence="9">Cytochrome P450</fullName>
    </submittedName>
</protein>
<dbReference type="InterPro" id="IPR002397">
    <property type="entry name" value="Cyt_P450_B"/>
</dbReference>
<comment type="caution">
    <text evidence="9">The sequence shown here is derived from an EMBL/GenBank/DDBJ whole genome shotgun (WGS) entry which is preliminary data.</text>
</comment>
<evidence type="ECO:0000256" key="5">
    <source>
        <dbReference type="ARBA" id="ARBA00023004"/>
    </source>
</evidence>
<evidence type="ECO:0000313" key="10">
    <source>
        <dbReference type="Proteomes" id="UP000295075"/>
    </source>
</evidence>
<dbReference type="PROSITE" id="PS00086">
    <property type="entry name" value="CYTOCHROME_P450"/>
    <property type="match status" value="1"/>
</dbReference>
<keyword evidence="4 7" id="KW-0560">Oxidoreductase</keyword>
<feature type="region of interest" description="Disordered" evidence="8">
    <location>
        <begin position="58"/>
        <end position="82"/>
    </location>
</feature>
<evidence type="ECO:0000256" key="3">
    <source>
        <dbReference type="ARBA" id="ARBA00022723"/>
    </source>
</evidence>
<name>A0A4R4Q120_9ACTN</name>
<evidence type="ECO:0000256" key="1">
    <source>
        <dbReference type="ARBA" id="ARBA00010617"/>
    </source>
</evidence>
<evidence type="ECO:0000256" key="2">
    <source>
        <dbReference type="ARBA" id="ARBA00022617"/>
    </source>
</evidence>
<dbReference type="Proteomes" id="UP000295075">
    <property type="component" value="Unassembled WGS sequence"/>
</dbReference>
<dbReference type="Pfam" id="PF00067">
    <property type="entry name" value="p450"/>
    <property type="match status" value="1"/>
</dbReference>
<dbReference type="OrthoDB" id="502624at2"/>
<dbReference type="PRINTS" id="PR00359">
    <property type="entry name" value="BP450"/>
</dbReference>
<dbReference type="FunFam" id="1.10.630.10:FF:000018">
    <property type="entry name" value="Cytochrome P450 monooxygenase"/>
    <property type="match status" value="1"/>
</dbReference>
<proteinExistence type="inferred from homology"/>
<keyword evidence="10" id="KW-1185">Reference proteome</keyword>
<dbReference type="InterPro" id="IPR017972">
    <property type="entry name" value="Cyt_P450_CS"/>
</dbReference>
<evidence type="ECO:0000256" key="7">
    <source>
        <dbReference type="RuleBase" id="RU000461"/>
    </source>
</evidence>
<dbReference type="Gene3D" id="1.10.630.10">
    <property type="entry name" value="Cytochrome P450"/>
    <property type="match status" value="1"/>
</dbReference>
<dbReference type="GO" id="GO:0004497">
    <property type="term" value="F:monooxygenase activity"/>
    <property type="evidence" value="ECO:0007669"/>
    <property type="project" value="UniProtKB-KW"/>
</dbReference>
<dbReference type="AlphaFoldDB" id="A0A4R4Q120"/>
<dbReference type="PRINTS" id="PR00385">
    <property type="entry name" value="P450"/>
</dbReference>
<dbReference type="GO" id="GO:0005506">
    <property type="term" value="F:iron ion binding"/>
    <property type="evidence" value="ECO:0007669"/>
    <property type="project" value="InterPro"/>
</dbReference>
<dbReference type="RefSeq" id="WP_132408025.1">
    <property type="nucleotide sequence ID" value="NZ_SMKA01000073.1"/>
</dbReference>
<keyword evidence="3 7" id="KW-0479">Metal-binding</keyword>
<keyword evidence="5 7" id="KW-0408">Iron</keyword>
<dbReference type="InterPro" id="IPR036396">
    <property type="entry name" value="Cyt_P450_sf"/>
</dbReference>
<dbReference type="InterPro" id="IPR001128">
    <property type="entry name" value="Cyt_P450"/>
</dbReference>
<dbReference type="SUPFAM" id="SSF48264">
    <property type="entry name" value="Cytochrome P450"/>
    <property type="match status" value="1"/>
</dbReference>
<dbReference type="GO" id="GO:0016705">
    <property type="term" value="F:oxidoreductase activity, acting on paired donors, with incorporation or reduction of molecular oxygen"/>
    <property type="evidence" value="ECO:0007669"/>
    <property type="project" value="InterPro"/>
</dbReference>
<organism evidence="9 10">
    <name type="scientific">Kribbella albertanoniae</name>
    <dbReference type="NCBI Taxonomy" id="1266829"/>
    <lineage>
        <taxon>Bacteria</taxon>
        <taxon>Bacillati</taxon>
        <taxon>Actinomycetota</taxon>
        <taxon>Actinomycetes</taxon>
        <taxon>Propionibacteriales</taxon>
        <taxon>Kribbellaceae</taxon>
        <taxon>Kribbella</taxon>
    </lineage>
</organism>
<accession>A0A4R4Q120</accession>
<reference evidence="9 10" key="1">
    <citation type="submission" date="2019-03" db="EMBL/GenBank/DDBJ databases">
        <title>Draft genome sequences of novel Actinobacteria.</title>
        <authorList>
            <person name="Sahin N."/>
            <person name="Ay H."/>
            <person name="Saygin H."/>
        </authorList>
    </citation>
    <scope>NUCLEOTIDE SEQUENCE [LARGE SCALE GENOMIC DNA]</scope>
    <source>
        <strain evidence="9 10">JCM 30547</strain>
    </source>
</reference>
<keyword evidence="6 7" id="KW-0503">Monooxygenase</keyword>
<evidence type="ECO:0000256" key="6">
    <source>
        <dbReference type="ARBA" id="ARBA00023033"/>
    </source>
</evidence>
<evidence type="ECO:0000256" key="4">
    <source>
        <dbReference type="ARBA" id="ARBA00023002"/>
    </source>
</evidence>
<dbReference type="PANTHER" id="PTHR46696:SF1">
    <property type="entry name" value="CYTOCHROME P450 YJIB-RELATED"/>
    <property type="match status" value="1"/>
</dbReference>
<keyword evidence="2 7" id="KW-0349">Heme</keyword>
<evidence type="ECO:0000313" key="9">
    <source>
        <dbReference type="EMBL" id="TDC28618.1"/>
    </source>
</evidence>
<dbReference type="GO" id="GO:0020037">
    <property type="term" value="F:heme binding"/>
    <property type="evidence" value="ECO:0007669"/>
    <property type="project" value="InterPro"/>
</dbReference>
<dbReference type="PANTHER" id="PTHR46696">
    <property type="entry name" value="P450, PUTATIVE (EUROFUNG)-RELATED"/>
    <property type="match status" value="1"/>
</dbReference>
<comment type="similarity">
    <text evidence="1 7">Belongs to the cytochrome P450 family.</text>
</comment>
<dbReference type="EMBL" id="SMKA01000073">
    <property type="protein sequence ID" value="TDC28618.1"/>
    <property type="molecule type" value="Genomic_DNA"/>
</dbReference>